<evidence type="ECO:0000256" key="1">
    <source>
        <dbReference type="SAM" id="SignalP"/>
    </source>
</evidence>
<dbReference type="OrthoDB" id="2867208at2"/>
<dbReference type="Pfam" id="PF18197">
    <property type="entry name" value="TTHB210-like"/>
    <property type="match status" value="1"/>
</dbReference>
<evidence type="ECO:0000313" key="4">
    <source>
        <dbReference type="Proteomes" id="UP000316639"/>
    </source>
</evidence>
<dbReference type="InterPro" id="IPR006311">
    <property type="entry name" value="TAT_signal"/>
</dbReference>
<feature type="chain" id="PRO_5022228007" description="TTHB210-like domain-containing protein" evidence="1">
    <location>
        <begin position="30"/>
        <end position="268"/>
    </location>
</feature>
<dbReference type="InterPro" id="IPR040832">
    <property type="entry name" value="TTHB210-like_dom"/>
</dbReference>
<reference evidence="3 4" key="1">
    <citation type="submission" date="2019-07" db="EMBL/GenBank/DDBJ databases">
        <title>Lentzea xizangensis sp. nov., isolated from Qinghai-Tibetan Plateau Soils.</title>
        <authorList>
            <person name="Huang J."/>
        </authorList>
    </citation>
    <scope>NUCLEOTIDE SEQUENCE [LARGE SCALE GENOMIC DNA]</scope>
    <source>
        <strain evidence="3 4">FXJ1.1311</strain>
    </source>
</reference>
<accession>A0A563EPZ5</accession>
<keyword evidence="1" id="KW-0732">Signal</keyword>
<gene>
    <name evidence="3" type="ORF">FKR81_26410</name>
</gene>
<feature type="signal peptide" evidence="1">
    <location>
        <begin position="1"/>
        <end position="29"/>
    </location>
</feature>
<dbReference type="RefSeq" id="WP_146355553.1">
    <property type="nucleotide sequence ID" value="NZ_VOBR01000018.1"/>
</dbReference>
<evidence type="ECO:0000259" key="2">
    <source>
        <dbReference type="Pfam" id="PF18197"/>
    </source>
</evidence>
<dbReference type="AlphaFoldDB" id="A0A563EPZ5"/>
<protein>
    <recommendedName>
        <fullName evidence="2">TTHB210-like domain-containing protein</fullName>
    </recommendedName>
</protein>
<sequence length="268" mass="29481">MTTLRRSLRRTVALVLAAAAVAACAPSRASTNAKGEMTVLGDTEALGLGIATPYATIDKQGNPVEIGVRLTEKALDGLPQGDAPSMYVLNFPEEAAKTPVKNLMLNWYPKGRKPAELFGEPQLAFHFYTIDHGEAMGINPKAETAKANNLLDPKYVAKDFIAEPGDPVEKTVPAMGLHWLDSTREFGPGKPEFSEVFVYGSWDSKMIFLEPLATRKYLLTKPNLTAEVKQPAAFQKDAYYPTKYTIRWDGELQQYVIALTNLTKRQGS</sequence>
<proteinExistence type="predicted"/>
<dbReference type="PROSITE" id="PS51318">
    <property type="entry name" value="TAT"/>
    <property type="match status" value="1"/>
</dbReference>
<comment type="caution">
    <text evidence="3">The sequence shown here is derived from an EMBL/GenBank/DDBJ whole genome shotgun (WGS) entry which is preliminary data.</text>
</comment>
<dbReference type="EMBL" id="VOBR01000018">
    <property type="protein sequence ID" value="TWP48831.1"/>
    <property type="molecule type" value="Genomic_DNA"/>
</dbReference>
<dbReference type="InterPro" id="IPR033786">
    <property type="entry name" value="TTHB210-like"/>
</dbReference>
<dbReference type="PROSITE" id="PS51257">
    <property type="entry name" value="PROKAR_LIPOPROTEIN"/>
    <property type="match status" value="1"/>
</dbReference>
<organism evidence="3 4">
    <name type="scientific">Lentzea tibetensis</name>
    <dbReference type="NCBI Taxonomy" id="2591470"/>
    <lineage>
        <taxon>Bacteria</taxon>
        <taxon>Bacillati</taxon>
        <taxon>Actinomycetota</taxon>
        <taxon>Actinomycetes</taxon>
        <taxon>Pseudonocardiales</taxon>
        <taxon>Pseudonocardiaceae</taxon>
        <taxon>Lentzea</taxon>
    </lineage>
</organism>
<feature type="domain" description="TTHB210-like" evidence="2">
    <location>
        <begin position="58"/>
        <end position="107"/>
    </location>
</feature>
<keyword evidence="4" id="KW-1185">Reference proteome</keyword>
<dbReference type="CDD" id="cd11669">
    <property type="entry name" value="TTHB210-like"/>
    <property type="match status" value="1"/>
</dbReference>
<evidence type="ECO:0000313" key="3">
    <source>
        <dbReference type="EMBL" id="TWP48831.1"/>
    </source>
</evidence>
<name>A0A563EPZ5_9PSEU</name>
<dbReference type="Proteomes" id="UP000316639">
    <property type="component" value="Unassembled WGS sequence"/>
</dbReference>